<dbReference type="InterPro" id="IPR036249">
    <property type="entry name" value="Thioredoxin-like_sf"/>
</dbReference>
<dbReference type="EMBL" id="OOIN01000032">
    <property type="protein sequence ID" value="SPO30232.1"/>
    <property type="molecule type" value="Genomic_DNA"/>
</dbReference>
<dbReference type="InterPro" id="IPR010987">
    <property type="entry name" value="Glutathione-S-Trfase_C-like"/>
</dbReference>
<dbReference type="PANTHER" id="PTHR43968">
    <property type="match status" value="1"/>
</dbReference>
<dbReference type="SUPFAM" id="SSF47616">
    <property type="entry name" value="GST C-terminal domain-like"/>
    <property type="match status" value="1"/>
</dbReference>
<evidence type="ECO:0008006" key="5">
    <source>
        <dbReference type="Google" id="ProtNLM"/>
    </source>
</evidence>
<dbReference type="GO" id="GO:0005737">
    <property type="term" value="C:cytoplasm"/>
    <property type="evidence" value="ECO:0007669"/>
    <property type="project" value="TreeGrafter"/>
</dbReference>
<feature type="domain" description="GST N-terminal" evidence="1">
    <location>
        <begin position="4"/>
        <end position="88"/>
    </location>
</feature>
<dbReference type="Gene3D" id="1.20.1050.10">
    <property type="match status" value="1"/>
</dbReference>
<dbReference type="SFLD" id="SFLDS00019">
    <property type="entry name" value="Glutathione_Transferase_(cytos"/>
    <property type="match status" value="1"/>
</dbReference>
<protein>
    <recommendedName>
        <fullName evidence="5">Glutathione S-transferase</fullName>
    </recommendedName>
</protein>
<evidence type="ECO:0000259" key="2">
    <source>
        <dbReference type="PROSITE" id="PS50405"/>
    </source>
</evidence>
<dbReference type="CDD" id="cd00299">
    <property type="entry name" value="GST_C_family"/>
    <property type="match status" value="1"/>
</dbReference>
<dbReference type="Proteomes" id="UP000324022">
    <property type="component" value="Unassembled WGS sequence"/>
</dbReference>
<feature type="domain" description="GST C-terminal" evidence="2">
    <location>
        <begin position="98"/>
        <end position="241"/>
    </location>
</feature>
<dbReference type="Pfam" id="PF13417">
    <property type="entry name" value="GST_N_3"/>
    <property type="match status" value="1"/>
</dbReference>
<dbReference type="PANTHER" id="PTHR43968:SF6">
    <property type="entry name" value="GLUTATHIONE S-TRANSFERASE OMEGA"/>
    <property type="match status" value="1"/>
</dbReference>
<dbReference type="InterPro" id="IPR036282">
    <property type="entry name" value="Glutathione-S-Trfase_C_sf"/>
</dbReference>
<organism evidence="3 4">
    <name type="scientific">Ustilago trichophora</name>
    <dbReference type="NCBI Taxonomy" id="86804"/>
    <lineage>
        <taxon>Eukaryota</taxon>
        <taxon>Fungi</taxon>
        <taxon>Dikarya</taxon>
        <taxon>Basidiomycota</taxon>
        <taxon>Ustilaginomycotina</taxon>
        <taxon>Ustilaginomycetes</taxon>
        <taxon>Ustilaginales</taxon>
        <taxon>Ustilaginaceae</taxon>
        <taxon>Ustilago</taxon>
    </lineage>
</organism>
<keyword evidence="4" id="KW-1185">Reference proteome</keyword>
<evidence type="ECO:0000259" key="1">
    <source>
        <dbReference type="PROSITE" id="PS50404"/>
    </source>
</evidence>
<reference evidence="3 4" key="1">
    <citation type="submission" date="2018-03" db="EMBL/GenBank/DDBJ databases">
        <authorList>
            <person name="Guldener U."/>
        </authorList>
    </citation>
    <scope>NUCLEOTIDE SEQUENCE [LARGE SCALE GENOMIC DNA]</scope>
    <source>
        <strain evidence="3 4">NBRC100155</strain>
    </source>
</reference>
<dbReference type="InterPro" id="IPR040079">
    <property type="entry name" value="Glutathione_S-Trfase"/>
</dbReference>
<dbReference type="SUPFAM" id="SSF52833">
    <property type="entry name" value="Thioredoxin-like"/>
    <property type="match status" value="1"/>
</dbReference>
<evidence type="ECO:0000313" key="4">
    <source>
        <dbReference type="Proteomes" id="UP000324022"/>
    </source>
</evidence>
<dbReference type="InterPro" id="IPR004045">
    <property type="entry name" value="Glutathione_S-Trfase_N"/>
</dbReference>
<accession>A0A5C3EII0</accession>
<evidence type="ECO:0000313" key="3">
    <source>
        <dbReference type="EMBL" id="SPO30232.1"/>
    </source>
</evidence>
<dbReference type="PROSITE" id="PS50404">
    <property type="entry name" value="GST_NTER"/>
    <property type="match status" value="1"/>
</dbReference>
<dbReference type="AlphaFoldDB" id="A0A5C3EII0"/>
<sequence length="256" mass="28961">MSSAKFLLYTAKVCPYAARAELALALAGIQHETFEVDLMNKPDWYNEKVNAASKVPVLVTNPESSTEFKLPESLVIVEYIHDLTSTPNSSIIFPSSSTPESRAISRYIVERYMQLVQPHYISTALRGESSALALLRQGLVEFNSLLKTFDSVEKSGDFIQAENVFSYADLNIAPFIARILSASKHDILPNPNHAINKIHQDVQQGTHGFERIQKWWNAVQNLDVWKNVWIEQAYLEPARKMIAKRNATQQQQQQAN</sequence>
<dbReference type="SFLD" id="SFLDG00358">
    <property type="entry name" value="Main_(cytGST)"/>
    <property type="match status" value="1"/>
</dbReference>
<dbReference type="InterPro" id="IPR050983">
    <property type="entry name" value="GST_Omega/HSP26"/>
</dbReference>
<dbReference type="Gene3D" id="3.40.30.10">
    <property type="entry name" value="Glutaredoxin"/>
    <property type="match status" value="1"/>
</dbReference>
<proteinExistence type="predicted"/>
<name>A0A5C3EII0_9BASI</name>
<dbReference type="OrthoDB" id="202840at2759"/>
<gene>
    <name evidence="3" type="ORF">UTRI_05696</name>
</gene>
<dbReference type="PROSITE" id="PS50405">
    <property type="entry name" value="GST_CTER"/>
    <property type="match status" value="1"/>
</dbReference>